<feature type="non-terminal residue" evidence="1">
    <location>
        <position position="1"/>
    </location>
</feature>
<feature type="non-terminal residue" evidence="1">
    <location>
        <position position="120"/>
    </location>
</feature>
<sequence>VLSTQQMEVYTVSPAKLASLSRTLGSTIEQNILVSDKLVLLDVSNDRGERYSAVEYYRFKQFYYSLAHGRDNKWGLKLAPGGSLETHLRRWNMMLREELRRWDWVLRREFGVSSVGSSRE</sequence>
<organism evidence="1">
    <name type="scientific">Homalodisca liturata</name>
    <dbReference type="NCBI Taxonomy" id="320908"/>
    <lineage>
        <taxon>Eukaryota</taxon>
        <taxon>Metazoa</taxon>
        <taxon>Ecdysozoa</taxon>
        <taxon>Arthropoda</taxon>
        <taxon>Hexapoda</taxon>
        <taxon>Insecta</taxon>
        <taxon>Pterygota</taxon>
        <taxon>Neoptera</taxon>
        <taxon>Paraneoptera</taxon>
        <taxon>Hemiptera</taxon>
        <taxon>Auchenorrhyncha</taxon>
        <taxon>Membracoidea</taxon>
        <taxon>Cicadellidae</taxon>
        <taxon>Cicadellinae</taxon>
        <taxon>Proconiini</taxon>
        <taxon>Homalodisca</taxon>
    </lineage>
</organism>
<name>A0A1B6K237_9HEMI</name>
<gene>
    <name evidence="1" type="ORF">g.59026</name>
</gene>
<proteinExistence type="predicted"/>
<protein>
    <submittedName>
        <fullName evidence="1">Uncharacterized protein</fullName>
    </submittedName>
</protein>
<dbReference type="EMBL" id="GECU01002194">
    <property type="protein sequence ID" value="JAT05513.1"/>
    <property type="molecule type" value="Transcribed_RNA"/>
</dbReference>
<accession>A0A1B6K237</accession>
<reference evidence="1" key="1">
    <citation type="submission" date="2015-11" db="EMBL/GenBank/DDBJ databases">
        <title>De novo transcriptome assembly of four potential Pierce s Disease insect vectors from Arizona vineyards.</title>
        <authorList>
            <person name="Tassone E.E."/>
        </authorList>
    </citation>
    <scope>NUCLEOTIDE SEQUENCE</scope>
</reference>
<dbReference type="AlphaFoldDB" id="A0A1B6K237"/>
<evidence type="ECO:0000313" key="1">
    <source>
        <dbReference type="EMBL" id="JAT05513.1"/>
    </source>
</evidence>